<comment type="caution">
    <text evidence="11">The sequence shown here is derived from an EMBL/GenBank/DDBJ whole genome shotgun (WGS) entry which is preliminary data.</text>
</comment>
<evidence type="ECO:0000256" key="1">
    <source>
        <dbReference type="ARBA" id="ARBA00001936"/>
    </source>
</evidence>
<dbReference type="InterPro" id="IPR001233">
    <property type="entry name" value="RtcB"/>
</dbReference>
<dbReference type="EC" id="6.5.1.8" evidence="2"/>
<evidence type="ECO:0000256" key="5">
    <source>
        <dbReference type="ARBA" id="ARBA00022741"/>
    </source>
</evidence>
<name>A0ABS7ZGP8_9MICO</name>
<reference evidence="11 12" key="1">
    <citation type="submission" date="2021-09" db="EMBL/GenBank/DDBJ databases">
        <title>Isoptericola luteus sp. nov., a novel bacterium isolated from Harbin, the capital city of Heilongjiang province.</title>
        <authorList>
            <person name="Li J."/>
        </authorList>
    </citation>
    <scope>NUCLEOTIDE SEQUENCE [LARGE SCALE GENOMIC DNA]</scope>
    <source>
        <strain evidence="11 12">NEAU-Y5</strain>
    </source>
</reference>
<evidence type="ECO:0000313" key="12">
    <source>
        <dbReference type="Proteomes" id="UP001319870"/>
    </source>
</evidence>
<comment type="catalytic activity">
    <reaction evidence="9">
        <text>a 3'-end 3'-phospho-ribonucleotide-RNA + a 5'-end dephospho-ribonucleoside-RNA + GTP = a ribonucleotidyl-ribonucleotide-RNA + GMP + diphosphate</text>
        <dbReference type="Rhea" id="RHEA:68076"/>
        <dbReference type="Rhea" id="RHEA-COMP:10463"/>
        <dbReference type="Rhea" id="RHEA-COMP:13936"/>
        <dbReference type="Rhea" id="RHEA-COMP:17355"/>
        <dbReference type="ChEBI" id="CHEBI:33019"/>
        <dbReference type="ChEBI" id="CHEBI:37565"/>
        <dbReference type="ChEBI" id="CHEBI:58115"/>
        <dbReference type="ChEBI" id="CHEBI:83062"/>
        <dbReference type="ChEBI" id="CHEBI:138284"/>
        <dbReference type="ChEBI" id="CHEBI:173118"/>
        <dbReference type="EC" id="6.5.1.8"/>
    </reaction>
</comment>
<evidence type="ECO:0000256" key="10">
    <source>
        <dbReference type="SAM" id="MobiDB-lite"/>
    </source>
</evidence>
<evidence type="ECO:0000256" key="2">
    <source>
        <dbReference type="ARBA" id="ARBA00012726"/>
    </source>
</evidence>
<protein>
    <recommendedName>
        <fullName evidence="2">3'-phosphate/5'-hydroxy nucleic acid ligase</fullName>
        <ecNumber evidence="2">6.5.1.8</ecNumber>
    </recommendedName>
</protein>
<evidence type="ECO:0000256" key="8">
    <source>
        <dbReference type="ARBA" id="ARBA00023211"/>
    </source>
</evidence>
<keyword evidence="8" id="KW-0464">Manganese</keyword>
<dbReference type="Proteomes" id="UP001319870">
    <property type="component" value="Unassembled WGS sequence"/>
</dbReference>
<evidence type="ECO:0000256" key="7">
    <source>
        <dbReference type="ARBA" id="ARBA00023134"/>
    </source>
</evidence>
<dbReference type="EMBL" id="JAIXCQ010000005">
    <property type="protein sequence ID" value="MCA5893637.1"/>
    <property type="molecule type" value="Genomic_DNA"/>
</dbReference>
<evidence type="ECO:0000256" key="9">
    <source>
        <dbReference type="ARBA" id="ARBA00047746"/>
    </source>
</evidence>
<dbReference type="PANTHER" id="PTHR43749">
    <property type="entry name" value="RNA-SPLICING LIGASE RTCB"/>
    <property type="match status" value="1"/>
</dbReference>
<evidence type="ECO:0000256" key="4">
    <source>
        <dbReference type="ARBA" id="ARBA00022723"/>
    </source>
</evidence>
<dbReference type="SUPFAM" id="SSF103365">
    <property type="entry name" value="Hypothetical protein PH1602"/>
    <property type="match status" value="1"/>
</dbReference>
<comment type="cofactor">
    <cofactor evidence="1">
        <name>Mn(2+)</name>
        <dbReference type="ChEBI" id="CHEBI:29035"/>
    </cofactor>
</comment>
<keyword evidence="6" id="KW-0692">RNA repair</keyword>
<keyword evidence="3" id="KW-0436">Ligase</keyword>
<keyword evidence="12" id="KW-1185">Reference proteome</keyword>
<organism evidence="11 12">
    <name type="scientific">Isoptericola luteus</name>
    <dbReference type="NCBI Taxonomy" id="2879484"/>
    <lineage>
        <taxon>Bacteria</taxon>
        <taxon>Bacillati</taxon>
        <taxon>Actinomycetota</taxon>
        <taxon>Actinomycetes</taxon>
        <taxon>Micrococcales</taxon>
        <taxon>Promicromonosporaceae</taxon>
        <taxon>Isoptericola</taxon>
    </lineage>
</organism>
<accession>A0ABS7ZGP8</accession>
<feature type="region of interest" description="Disordered" evidence="10">
    <location>
        <begin position="1"/>
        <end position="21"/>
    </location>
</feature>
<dbReference type="Pfam" id="PF01139">
    <property type="entry name" value="RtcB"/>
    <property type="match status" value="1"/>
</dbReference>
<dbReference type="PANTHER" id="PTHR43749:SF2">
    <property type="entry name" value="RNA-SPLICING LIGASE RTCB"/>
    <property type="match status" value="1"/>
</dbReference>
<proteinExistence type="predicted"/>
<dbReference type="InterPro" id="IPR052915">
    <property type="entry name" value="RtcB-like"/>
</dbReference>
<dbReference type="InterPro" id="IPR036025">
    <property type="entry name" value="RtcB-like_sf"/>
</dbReference>
<keyword evidence="4" id="KW-0479">Metal-binding</keyword>
<gene>
    <name evidence="11" type="ORF">LEP48_09780</name>
</gene>
<evidence type="ECO:0000256" key="6">
    <source>
        <dbReference type="ARBA" id="ARBA00022800"/>
    </source>
</evidence>
<evidence type="ECO:0000256" key="3">
    <source>
        <dbReference type="ARBA" id="ARBA00022598"/>
    </source>
</evidence>
<sequence>MNENATTPTEPRDATSGAFPVPLSGTHASTLMWAHEHDVEPAARTQLRNIAALPWVEGVRVMPDVHLGKGATVGSVIAMRDAVSPNAVGVDIGCGMIGVRTSLTADDLPDDLAALRARIEAAIPVGFRAHGEPVDLRRLRPVSGKGTSEVLRGSDAFWARFERLHARVSDIEGRARRQLGTLGGGNHFTELCLDTDGHVWLQLHSGSRNIGKTLAEQHVGVAKGLEHNRGLADPDLAVFLAGSPQMDAYLNDLWWAQEYAARSRAVMMALAVQAVRDTFADREITFETVANVHHNYVAVEHVDGADLIVTRKGAIRAGAGDVGLIPGSMGTGSYIVRGLGNPASYWSASHGAGRRMSRNAARRTYTLDDLADQTRGVECRKDAGVLDEIPGAYKDLDAVIAAQADLVEVVVRLRTILCVKG</sequence>
<keyword evidence="5" id="KW-0547">Nucleotide-binding</keyword>
<keyword evidence="7" id="KW-0342">GTP-binding</keyword>
<evidence type="ECO:0000313" key="11">
    <source>
        <dbReference type="EMBL" id="MCA5893637.1"/>
    </source>
</evidence>
<dbReference type="Gene3D" id="3.90.1860.10">
    <property type="entry name" value="tRNA-splicing ligase RtcB"/>
    <property type="match status" value="1"/>
</dbReference>